<reference evidence="1" key="2">
    <citation type="journal article" date="2015" name="Data Brief">
        <title>Shoot transcriptome of the giant reed, Arundo donax.</title>
        <authorList>
            <person name="Barrero R.A."/>
            <person name="Guerrero F.D."/>
            <person name="Moolhuijzen P."/>
            <person name="Goolsby J.A."/>
            <person name="Tidwell J."/>
            <person name="Bellgard S.E."/>
            <person name="Bellgard M.I."/>
        </authorList>
    </citation>
    <scope>NUCLEOTIDE SEQUENCE</scope>
    <source>
        <tissue evidence="1">Shoot tissue taken approximately 20 cm above the soil surface</tissue>
    </source>
</reference>
<reference evidence="1" key="1">
    <citation type="submission" date="2014-09" db="EMBL/GenBank/DDBJ databases">
        <authorList>
            <person name="Magalhaes I.L.F."/>
            <person name="Oliveira U."/>
            <person name="Santos F.R."/>
            <person name="Vidigal T.H.D.A."/>
            <person name="Brescovit A.D."/>
            <person name="Santos A.J."/>
        </authorList>
    </citation>
    <scope>NUCLEOTIDE SEQUENCE</scope>
    <source>
        <tissue evidence="1">Shoot tissue taken approximately 20 cm above the soil surface</tissue>
    </source>
</reference>
<dbReference type="AlphaFoldDB" id="A0A0A9G7A0"/>
<accession>A0A0A9G7A0</accession>
<name>A0A0A9G7A0_ARUDO</name>
<organism evidence="1">
    <name type="scientific">Arundo donax</name>
    <name type="common">Giant reed</name>
    <name type="synonym">Donax arundinaceus</name>
    <dbReference type="NCBI Taxonomy" id="35708"/>
    <lineage>
        <taxon>Eukaryota</taxon>
        <taxon>Viridiplantae</taxon>
        <taxon>Streptophyta</taxon>
        <taxon>Embryophyta</taxon>
        <taxon>Tracheophyta</taxon>
        <taxon>Spermatophyta</taxon>
        <taxon>Magnoliopsida</taxon>
        <taxon>Liliopsida</taxon>
        <taxon>Poales</taxon>
        <taxon>Poaceae</taxon>
        <taxon>PACMAD clade</taxon>
        <taxon>Arundinoideae</taxon>
        <taxon>Arundineae</taxon>
        <taxon>Arundo</taxon>
    </lineage>
</organism>
<dbReference type="EMBL" id="GBRH01177529">
    <property type="protein sequence ID" value="JAE20367.1"/>
    <property type="molecule type" value="Transcribed_RNA"/>
</dbReference>
<protein>
    <submittedName>
        <fullName evidence="1">Uncharacterized protein</fullName>
    </submittedName>
</protein>
<proteinExistence type="predicted"/>
<evidence type="ECO:0000313" key="1">
    <source>
        <dbReference type="EMBL" id="JAE20367.1"/>
    </source>
</evidence>
<sequence length="62" mass="7113">MSGFKHGAYSAEHSRDKVLCTLEHVLCLQKLVKYLLQNPEGCSAYTCIRVSSSDCRPRNRRR</sequence>